<dbReference type="OrthoDB" id="7706at10239"/>
<sequence length="544" mass="57662">MSIRFNHASNTVTGTDVITLVVEGGSPSSPRPLRINSSSVVMPNKQLPVGESGAVVFDMNSKTLKYHNGIQWVELLSQDDILAPIQISLTDIYNQLANRVSTVTYSTSNIPTASVIGTNLNIVFPTSGGGGSTAIPGLFTSSPPGSIMQYSLISGQSVSSIREQLSGESGGQAGRDGSSSSPFVTKTGWCFGDGLYWTWNGEGGSITKLVPNLNQNAYLKGITTTGITKTDATIAGSGSISSTSITAPQHYHGTGMMLGLSGQVADDAMFISNRVWNDGIQYQGVQITGDVQSRVVGNVNGSDSRTALSTTLAIYTGSDTTSHTHTLTNNDVAHFNVAMVYNIAEPSLALNQTAGDARYVLKAGDIMTGSLTIANSATISTNDTSNILWFRNAAGLERAAIYHNSTTNTLRLRSNGGNEVTINQVGNLTAPTLTVTGVAATGPLTVTGRIVASDDIWAFSDIRLKENMIPIDSALDKLEKITGYIGNMIGEDTKRSMVSAQELQQVLPEAVSTKDEYLTVNYSAIIPLLIQSINELREEVRSKK</sequence>
<evidence type="ECO:0000313" key="4">
    <source>
        <dbReference type="EMBL" id="SOK58530.1"/>
    </source>
</evidence>
<evidence type="ECO:0000313" key="5">
    <source>
        <dbReference type="EMBL" id="VUE36299.1"/>
    </source>
</evidence>
<feature type="domain" description="Peptidase S74" evidence="3">
    <location>
        <begin position="460"/>
        <end position="544"/>
    </location>
</feature>
<dbReference type="GO" id="GO:0098015">
    <property type="term" value="C:virus tail"/>
    <property type="evidence" value="ECO:0007669"/>
    <property type="project" value="UniProtKB-KW"/>
</dbReference>
<dbReference type="KEGG" id="vg:40100671"/>
<evidence type="ECO:0000256" key="2">
    <source>
        <dbReference type="ARBA" id="ARBA00022732"/>
    </source>
</evidence>
<organism evidence="4 6">
    <name type="scientific">Yersinia phage fHe-Yen9-04</name>
    <dbReference type="NCBI Taxonomy" id="2052742"/>
    <lineage>
        <taxon>Viruses</taxon>
        <taxon>Duplodnaviria</taxon>
        <taxon>Heunggongvirae</taxon>
        <taxon>Uroviricota</taxon>
        <taxon>Caudoviricetes</taxon>
        <taxon>Eneladusvirus</taxon>
        <taxon>Eneladusvirus Yen904</taxon>
    </lineage>
</organism>
<dbReference type="RefSeq" id="YP_009623863.1">
    <property type="nucleotide sequence ID" value="NC_042116.1"/>
</dbReference>
<dbReference type="Pfam" id="PF13884">
    <property type="entry name" value="Peptidase_S74"/>
    <property type="match status" value="1"/>
</dbReference>
<keyword evidence="2" id="KW-1227">Viral tail protein</keyword>
<dbReference type="Proteomes" id="UP000317227">
    <property type="component" value="Segment"/>
</dbReference>
<accession>A0A2C9CXI4</accession>
<evidence type="ECO:0000256" key="1">
    <source>
        <dbReference type="ARBA" id="ARBA00004328"/>
    </source>
</evidence>
<gene>
    <name evidence="4" type="primary">g253</name>
</gene>
<dbReference type="EMBL" id="LT960551">
    <property type="protein sequence ID" value="SOK58530.1"/>
    <property type="molecule type" value="Genomic_DNA"/>
</dbReference>
<dbReference type="InterPro" id="IPR030392">
    <property type="entry name" value="S74_ICA"/>
</dbReference>
<proteinExistence type="predicted"/>
<keyword evidence="6" id="KW-1185">Reference proteome</keyword>
<dbReference type="PROSITE" id="PS51688">
    <property type="entry name" value="ICA"/>
    <property type="match status" value="1"/>
</dbReference>
<keyword evidence="2" id="KW-0946">Virion</keyword>
<dbReference type="GeneID" id="40100671"/>
<comment type="subcellular location">
    <subcellularLocation>
        <location evidence="1">Virion</location>
    </subcellularLocation>
</comment>
<reference evidence="4" key="1">
    <citation type="submission" date="2017-10" db="EMBL/GenBank/DDBJ databases">
        <authorList>
            <person name="Banno H."/>
            <person name="Chua N.-H."/>
        </authorList>
    </citation>
    <scope>NUCLEOTIDE SEQUENCE [LARGE SCALE GENOMIC DNA]</scope>
</reference>
<evidence type="ECO:0000313" key="7">
    <source>
        <dbReference type="Proteomes" id="UP000317227"/>
    </source>
</evidence>
<evidence type="ECO:0000259" key="3">
    <source>
        <dbReference type="PROSITE" id="PS51688"/>
    </source>
</evidence>
<reference evidence="5 7" key="3">
    <citation type="submission" date="2019-06" db="EMBL/GenBank/DDBJ databases">
        <authorList>
            <person name="Bower L."/>
            <person name="Leinonen R."/>
        </authorList>
    </citation>
    <scope>NUCLEOTIDE SEQUENCE [LARGE SCALE GENOMIC DNA]</scope>
</reference>
<dbReference type="EMBL" id="LR596615">
    <property type="protein sequence ID" value="VUE36299.1"/>
    <property type="molecule type" value="Genomic_DNA"/>
</dbReference>
<reference evidence="6" key="2">
    <citation type="submission" date="2017-10" db="EMBL/GenBank/DDBJ databases">
        <authorList>
            <person name="Skurnik M."/>
        </authorList>
    </citation>
    <scope>NUCLEOTIDE SEQUENCE [LARGE SCALE GENOMIC DNA]</scope>
</reference>
<name>A0A2C9CXI4_9CAUD</name>
<evidence type="ECO:0000313" key="6">
    <source>
        <dbReference type="Proteomes" id="UP000240931"/>
    </source>
</evidence>
<protein>
    <submittedName>
        <fullName evidence="4">Long tail fiber protein p37</fullName>
    </submittedName>
</protein>
<dbReference type="Proteomes" id="UP000240931">
    <property type="component" value="Segment"/>
</dbReference>